<keyword evidence="2" id="KW-0812">Transmembrane</keyword>
<keyword evidence="4" id="KW-1185">Reference proteome</keyword>
<feature type="compositionally biased region" description="Low complexity" evidence="1">
    <location>
        <begin position="88"/>
        <end position="117"/>
    </location>
</feature>
<gene>
    <name evidence="3" type="ORF">WQQ_24890</name>
</gene>
<evidence type="ECO:0000313" key="3">
    <source>
        <dbReference type="EMBL" id="EIT68907.1"/>
    </source>
</evidence>
<comment type="caution">
    <text evidence="3">The sequence shown here is derived from an EMBL/GenBank/DDBJ whole genome shotgun (WGS) entry which is preliminary data.</text>
</comment>
<feature type="transmembrane region" description="Helical" evidence="2">
    <location>
        <begin position="42"/>
        <end position="63"/>
    </location>
</feature>
<sequence>MTSLKTPVSDPLSPQDRDRLRDLPPEARMRAMHKKLPRSWRGPLIGVGITLAVHLVIVGVVWVRSSKIEAPVNVFFPLMFPLAEQKPADAGPAPDAAPKPQAIAPDAPAEPAPEAVR</sequence>
<protein>
    <submittedName>
        <fullName evidence="3">Uncharacterized protein</fullName>
    </submittedName>
</protein>
<organism evidence="3 4">
    <name type="scientific">Hydrocarboniphaga effusa AP103</name>
    <dbReference type="NCBI Taxonomy" id="1172194"/>
    <lineage>
        <taxon>Bacteria</taxon>
        <taxon>Pseudomonadati</taxon>
        <taxon>Pseudomonadota</taxon>
        <taxon>Gammaproteobacteria</taxon>
        <taxon>Nevskiales</taxon>
        <taxon>Nevskiaceae</taxon>
        <taxon>Hydrocarboniphaga</taxon>
    </lineage>
</organism>
<name>I7ZB65_9GAMM</name>
<evidence type="ECO:0000256" key="2">
    <source>
        <dbReference type="SAM" id="Phobius"/>
    </source>
</evidence>
<dbReference type="AlphaFoldDB" id="I7ZB65"/>
<keyword evidence="2" id="KW-1133">Transmembrane helix</keyword>
<keyword evidence="2" id="KW-0472">Membrane</keyword>
<proteinExistence type="predicted"/>
<feature type="compositionally biased region" description="Basic and acidic residues" evidence="1">
    <location>
        <begin position="15"/>
        <end position="24"/>
    </location>
</feature>
<accession>I7ZB65</accession>
<feature type="region of interest" description="Disordered" evidence="1">
    <location>
        <begin position="1"/>
        <end position="24"/>
    </location>
</feature>
<evidence type="ECO:0000256" key="1">
    <source>
        <dbReference type="SAM" id="MobiDB-lite"/>
    </source>
</evidence>
<reference evidence="3 4" key="1">
    <citation type="journal article" date="2012" name="J. Bacteriol.">
        <title>Genome Sequence of n-Alkane-Degrading Hydrocarboniphaga effusa Strain AP103T (ATCC BAA-332T).</title>
        <authorList>
            <person name="Chang H.K."/>
            <person name="Zylstra G.J."/>
            <person name="Chae J.C."/>
        </authorList>
    </citation>
    <scope>NUCLEOTIDE SEQUENCE [LARGE SCALE GENOMIC DNA]</scope>
    <source>
        <strain evidence="3 4">AP103</strain>
    </source>
</reference>
<dbReference type="EMBL" id="AKGD01000002">
    <property type="protein sequence ID" value="EIT68907.1"/>
    <property type="molecule type" value="Genomic_DNA"/>
</dbReference>
<feature type="region of interest" description="Disordered" evidence="1">
    <location>
        <begin position="86"/>
        <end position="117"/>
    </location>
</feature>
<dbReference type="RefSeq" id="WP_007185432.1">
    <property type="nucleotide sequence ID" value="NZ_AKGD01000002.1"/>
</dbReference>
<evidence type="ECO:0000313" key="4">
    <source>
        <dbReference type="Proteomes" id="UP000003704"/>
    </source>
</evidence>
<dbReference type="Proteomes" id="UP000003704">
    <property type="component" value="Unassembled WGS sequence"/>
</dbReference>